<evidence type="ECO:0000256" key="1">
    <source>
        <dbReference type="ARBA" id="ARBA00008276"/>
    </source>
</evidence>
<evidence type="ECO:0000256" key="2">
    <source>
        <dbReference type="ARBA" id="ARBA00022598"/>
    </source>
</evidence>
<evidence type="ECO:0000256" key="7">
    <source>
        <dbReference type="PIRNR" id="PIRNR001563"/>
    </source>
</evidence>
<dbReference type="RefSeq" id="WP_281448240.1">
    <property type="nucleotide sequence ID" value="NZ_JASBAO010000001.1"/>
</dbReference>
<dbReference type="EC" id="6.3.2.-" evidence="9"/>
<keyword evidence="5 7" id="KW-0067">ATP-binding</keyword>
<accession>A0ABT6Q1Z9</accession>
<dbReference type="InterPro" id="IPR036615">
    <property type="entry name" value="Mur_ligase_C_dom_sf"/>
</dbReference>
<evidence type="ECO:0000259" key="8">
    <source>
        <dbReference type="Pfam" id="PF08245"/>
    </source>
</evidence>
<keyword evidence="4 7" id="KW-0547">Nucleotide-binding</keyword>
<name>A0ABT6Q1Z9_9PROT</name>
<dbReference type="InterPro" id="IPR018109">
    <property type="entry name" value="Folylpolyglutamate_synth_CS"/>
</dbReference>
<comment type="similarity">
    <text evidence="1 7">Belongs to the folylpolyglutamate synthase family.</text>
</comment>
<dbReference type="PROSITE" id="PS01012">
    <property type="entry name" value="FOLYLPOLYGLU_SYNT_2"/>
    <property type="match status" value="1"/>
</dbReference>
<keyword evidence="2 7" id="KW-0436">Ligase</keyword>
<keyword evidence="10" id="KW-1185">Reference proteome</keyword>
<evidence type="ECO:0000313" key="10">
    <source>
        <dbReference type="Proteomes" id="UP001431634"/>
    </source>
</evidence>
<keyword evidence="6" id="KW-0460">Magnesium</keyword>
<dbReference type="Gene3D" id="3.90.190.20">
    <property type="entry name" value="Mur ligase, C-terminal domain"/>
    <property type="match status" value="1"/>
</dbReference>
<organism evidence="9 10">
    <name type="scientific">Commensalibacter oyaizuii</name>
    <dbReference type="NCBI Taxonomy" id="3043873"/>
    <lineage>
        <taxon>Bacteria</taxon>
        <taxon>Pseudomonadati</taxon>
        <taxon>Pseudomonadota</taxon>
        <taxon>Alphaproteobacteria</taxon>
        <taxon>Acetobacterales</taxon>
        <taxon>Acetobacteraceae</taxon>
    </lineage>
</organism>
<dbReference type="GO" id="GO:0016874">
    <property type="term" value="F:ligase activity"/>
    <property type="evidence" value="ECO:0007669"/>
    <property type="project" value="UniProtKB-KW"/>
</dbReference>
<proteinExistence type="inferred from homology"/>
<reference evidence="9" key="1">
    <citation type="submission" date="2023-05" db="EMBL/GenBank/DDBJ databases">
        <title>Whole genome sequence of Commensalibacter sp.</title>
        <authorList>
            <person name="Charoenyingcharoen P."/>
            <person name="Yukphan P."/>
        </authorList>
    </citation>
    <scope>NUCLEOTIDE SEQUENCE</scope>
    <source>
        <strain evidence="9">TBRC 16381</strain>
    </source>
</reference>
<evidence type="ECO:0000313" key="9">
    <source>
        <dbReference type="EMBL" id="MDI2091138.1"/>
    </source>
</evidence>
<sequence>MSSVSSPILTEFSGRSGQILERLNRLYPALIDLSLNRLKRLLTDLGNPERNLPPIIHVAGTNGKGSTCAFLRAIGEAAGWKIHVSTSPHLVDVTERFRIAGQLVSEAELSETLIDIERINNNQPITVFEVLTAAAFVLFAKYPADLAIIEVGLGGRFDATNVITPLVSVITSISMDHEAFLGNSIDKIAMEKAGIIKANVPVVCDQQDPQALHVLRDIAQSLSAPCRIKGQEWDITPSYNQLTYTDEQGSLKLPMPSLLGAHQCRNAGLATAALRTSKLAIPDRAWQGIANAQWPARLQQLHGQLTQYIPINSELWLDGGHNPDAGKILADMIKTQWQDRPLHIIVGMKDSKNVQDYLSPLLPLCTSIQAVVEPDQHLAMPIPEIIKASQYTATAGGTVKQALSIIKSQTDNPVRILICGSLYLAGSVLRQDGWNSL</sequence>
<dbReference type="SUPFAM" id="SSF53623">
    <property type="entry name" value="MurD-like peptide ligases, catalytic domain"/>
    <property type="match status" value="1"/>
</dbReference>
<dbReference type="Pfam" id="PF08245">
    <property type="entry name" value="Mur_ligase_M"/>
    <property type="match status" value="1"/>
</dbReference>
<dbReference type="EMBL" id="JASBAO010000001">
    <property type="protein sequence ID" value="MDI2091138.1"/>
    <property type="molecule type" value="Genomic_DNA"/>
</dbReference>
<evidence type="ECO:0000256" key="5">
    <source>
        <dbReference type="ARBA" id="ARBA00022840"/>
    </source>
</evidence>
<dbReference type="SUPFAM" id="SSF53244">
    <property type="entry name" value="MurD-like peptide ligases, peptide-binding domain"/>
    <property type="match status" value="1"/>
</dbReference>
<gene>
    <name evidence="9" type="ORF">QJV27_07120</name>
</gene>
<dbReference type="PIRSF" id="PIRSF001563">
    <property type="entry name" value="Folylpolyglu_synth"/>
    <property type="match status" value="1"/>
</dbReference>
<dbReference type="InterPro" id="IPR001645">
    <property type="entry name" value="Folylpolyglutamate_synth"/>
</dbReference>
<dbReference type="InterPro" id="IPR013221">
    <property type="entry name" value="Mur_ligase_cen"/>
</dbReference>
<dbReference type="PANTHER" id="PTHR11136:SF0">
    <property type="entry name" value="DIHYDROFOLATE SYNTHETASE-RELATED"/>
    <property type="match status" value="1"/>
</dbReference>
<dbReference type="PANTHER" id="PTHR11136">
    <property type="entry name" value="FOLYLPOLYGLUTAMATE SYNTHASE-RELATED"/>
    <property type="match status" value="1"/>
</dbReference>
<evidence type="ECO:0000256" key="6">
    <source>
        <dbReference type="ARBA" id="ARBA00022842"/>
    </source>
</evidence>
<dbReference type="Gene3D" id="3.40.1190.10">
    <property type="entry name" value="Mur-like, catalytic domain"/>
    <property type="match status" value="1"/>
</dbReference>
<dbReference type="Proteomes" id="UP001431634">
    <property type="component" value="Unassembled WGS sequence"/>
</dbReference>
<feature type="domain" description="Mur ligase central" evidence="8">
    <location>
        <begin position="58"/>
        <end position="273"/>
    </location>
</feature>
<evidence type="ECO:0000256" key="4">
    <source>
        <dbReference type="ARBA" id="ARBA00022741"/>
    </source>
</evidence>
<protein>
    <submittedName>
        <fullName evidence="9">Folylpolyglutamate synthase/dihydrofolate synthase family protein</fullName>
        <ecNumber evidence="9">6.3.2.-</ecNumber>
    </submittedName>
</protein>
<dbReference type="NCBIfam" id="TIGR01499">
    <property type="entry name" value="folC"/>
    <property type="match status" value="1"/>
</dbReference>
<dbReference type="InterPro" id="IPR036565">
    <property type="entry name" value="Mur-like_cat_sf"/>
</dbReference>
<keyword evidence="3" id="KW-0479">Metal-binding</keyword>
<comment type="caution">
    <text evidence="9">The sequence shown here is derived from an EMBL/GenBank/DDBJ whole genome shotgun (WGS) entry which is preliminary data.</text>
</comment>
<evidence type="ECO:0000256" key="3">
    <source>
        <dbReference type="ARBA" id="ARBA00022723"/>
    </source>
</evidence>